<evidence type="ECO:0000259" key="6">
    <source>
        <dbReference type="Pfam" id="PF17678"/>
    </source>
</evidence>
<dbReference type="EMBL" id="CP015772">
    <property type="protein sequence ID" value="ANH80018.1"/>
    <property type="molecule type" value="Genomic_DNA"/>
</dbReference>
<dbReference type="OrthoDB" id="9804511at2"/>
<dbReference type="InterPro" id="IPR014718">
    <property type="entry name" value="GH-type_carb-bd"/>
</dbReference>
<evidence type="ECO:0000313" key="7">
    <source>
        <dbReference type="EMBL" id="ANH80018.1"/>
    </source>
</evidence>
<accession>A0A1A9HX80</accession>
<organism evidence="7 8">
    <name type="scientific">Niabella ginsenosidivorans</name>
    <dbReference type="NCBI Taxonomy" id="1176587"/>
    <lineage>
        <taxon>Bacteria</taxon>
        <taxon>Pseudomonadati</taxon>
        <taxon>Bacteroidota</taxon>
        <taxon>Chitinophagia</taxon>
        <taxon>Chitinophagales</taxon>
        <taxon>Chitinophagaceae</taxon>
        <taxon>Niabella</taxon>
    </lineage>
</organism>
<name>A0A1A9HX80_9BACT</name>
<dbReference type="InterPro" id="IPR041371">
    <property type="entry name" value="GH92_N"/>
</dbReference>
<keyword evidence="4" id="KW-0732">Signal</keyword>
<dbReference type="KEGG" id="nia:A8C56_02615"/>
<dbReference type="AlphaFoldDB" id="A0A1A9HX80"/>
<dbReference type="Pfam" id="PF17678">
    <property type="entry name" value="Glyco_hydro_92N"/>
    <property type="match status" value="1"/>
</dbReference>
<dbReference type="SUPFAM" id="SSF48208">
    <property type="entry name" value="Six-hairpin glycosidases"/>
    <property type="match status" value="1"/>
</dbReference>
<comment type="subunit">
    <text evidence="2">Monomer.</text>
</comment>
<dbReference type="Gene3D" id="3.30.2080.10">
    <property type="entry name" value="GH92 mannosidase domain"/>
    <property type="match status" value="1"/>
</dbReference>
<dbReference type="GO" id="GO:0030246">
    <property type="term" value="F:carbohydrate binding"/>
    <property type="evidence" value="ECO:0007669"/>
    <property type="project" value="InterPro"/>
</dbReference>
<evidence type="ECO:0000256" key="3">
    <source>
        <dbReference type="ARBA" id="ARBA00022837"/>
    </source>
</evidence>
<comment type="cofactor">
    <cofactor evidence="1">
        <name>Ca(2+)</name>
        <dbReference type="ChEBI" id="CHEBI:29108"/>
    </cofactor>
</comment>
<dbReference type="Pfam" id="PF07971">
    <property type="entry name" value="Glyco_hydro_92"/>
    <property type="match status" value="1"/>
</dbReference>
<protein>
    <submittedName>
        <fullName evidence="7">Alpha-mannosidase</fullName>
    </submittedName>
</protein>
<keyword evidence="8" id="KW-1185">Reference proteome</keyword>
<evidence type="ECO:0000256" key="1">
    <source>
        <dbReference type="ARBA" id="ARBA00001913"/>
    </source>
</evidence>
<dbReference type="GO" id="GO:0005829">
    <property type="term" value="C:cytosol"/>
    <property type="evidence" value="ECO:0007669"/>
    <property type="project" value="TreeGrafter"/>
</dbReference>
<dbReference type="NCBIfam" id="TIGR01180">
    <property type="entry name" value="aman2_put"/>
    <property type="match status" value="1"/>
</dbReference>
<dbReference type="GO" id="GO:0006516">
    <property type="term" value="P:glycoprotein catabolic process"/>
    <property type="evidence" value="ECO:0007669"/>
    <property type="project" value="TreeGrafter"/>
</dbReference>
<feature type="domain" description="Glycosyl hydrolase family 92 N-terminal" evidence="6">
    <location>
        <begin position="32"/>
        <end position="229"/>
    </location>
</feature>
<keyword evidence="3" id="KW-0106">Calcium</keyword>
<feature type="domain" description="Glycosyl hydrolase family 92" evidence="5">
    <location>
        <begin position="258"/>
        <end position="715"/>
    </location>
</feature>
<dbReference type="GO" id="GO:0005975">
    <property type="term" value="P:carbohydrate metabolic process"/>
    <property type="evidence" value="ECO:0007669"/>
    <property type="project" value="InterPro"/>
</dbReference>
<feature type="chain" id="PRO_5008389563" evidence="4">
    <location>
        <begin position="23"/>
        <end position="725"/>
    </location>
</feature>
<dbReference type="STRING" id="1176587.A8C56_02615"/>
<dbReference type="Gene3D" id="1.20.1050.60">
    <property type="entry name" value="alpha-1,2-mannosidase"/>
    <property type="match status" value="1"/>
</dbReference>
<evidence type="ECO:0000259" key="5">
    <source>
        <dbReference type="Pfam" id="PF07971"/>
    </source>
</evidence>
<proteinExistence type="predicted"/>
<feature type="signal peptide" evidence="4">
    <location>
        <begin position="1"/>
        <end position="22"/>
    </location>
</feature>
<dbReference type="Proteomes" id="UP000077667">
    <property type="component" value="Chromosome"/>
</dbReference>
<evidence type="ECO:0000256" key="2">
    <source>
        <dbReference type="ARBA" id="ARBA00011245"/>
    </source>
</evidence>
<evidence type="ECO:0000313" key="8">
    <source>
        <dbReference type="Proteomes" id="UP000077667"/>
    </source>
</evidence>
<dbReference type="InterPro" id="IPR008928">
    <property type="entry name" value="6-hairpin_glycosidase_sf"/>
</dbReference>
<dbReference type="InterPro" id="IPR005887">
    <property type="entry name" value="GH92_a_mannosidase_put"/>
</dbReference>
<evidence type="ECO:0000256" key="4">
    <source>
        <dbReference type="SAM" id="SignalP"/>
    </source>
</evidence>
<gene>
    <name evidence="7" type="ORF">A8C56_02615</name>
</gene>
<dbReference type="PANTHER" id="PTHR12143:SF39">
    <property type="entry name" value="SECRETED PROTEIN"/>
    <property type="match status" value="1"/>
</dbReference>
<dbReference type="InterPro" id="IPR012939">
    <property type="entry name" value="Glyco_hydro_92"/>
</dbReference>
<dbReference type="PANTHER" id="PTHR12143">
    <property type="entry name" value="PEPTIDE N-GLYCANASE PNGASE -RELATED"/>
    <property type="match status" value="1"/>
</dbReference>
<dbReference type="InterPro" id="IPR050883">
    <property type="entry name" value="PNGase"/>
</dbReference>
<sequence>MCKKGKFLLIVLGMFMAALCSAQQARQRLTSFVNPFIGTATLWDSTELGYKPTHRAWGAEVFPGASLPNSMVQVTPVTMWRSGSGYQYEDTVIYAFAHTSKGHWNLCYVPLIAVSGDVSPESYYSRFRHTNESASPGYYQVYLEKYGINAEVTATLRCAYHKYTYQKGGQKKILADLARSNEKVHEWKIEKSGDNAFSGYQKTGSSFYFYAVTNHRIKDIESLKDGNTEVRIVDFYDNKNPGDPLEMKVGFSYVSVENARRNLEQEMLNKNFDQVKSEAGNRWEQLLSKIQVSGGTADQKETFYSTLYRSFLWPILLSDANGQFRNAKGEVVNKGFRYYSDPSFWDDYRNKLILLGMLAPDVATDVIQSITDRGAIKGYMPTFFHGDHASVFVAGSYLRGIRGFDVKKAYRLLLNNAFVNGAGGRPYLKEYMERGWIAEMDIKDPKLETVAKAAVTKTQEYAYDDYATALLAKALGDEENYSKLMKRTGSYKRLFDPATQLMRGRLANGAWITPFNPEEPYYEYMYREANGWQSSFFAPHDPQGLIGLYPNKAAFEKKLDSLFTIPWKNYEAYNLTSFIGQYCHGNQPDHSAPYLYYFIGKQEKAQRILNKILNEFYRRGPERLAYAGMDDAGEMSSWYVLNALGLYTFSPADPEYLVTVPLFSKVVVDLNGTRFKILKKGNGEKISGLTYAGKKLPGYFIKHSQLLLGKELIITTDTFNKEHRQ</sequence>
<dbReference type="GO" id="GO:0000224">
    <property type="term" value="F:peptide-N4-(N-acetyl-beta-glucosaminyl)asparagine amidase activity"/>
    <property type="evidence" value="ECO:0007669"/>
    <property type="project" value="TreeGrafter"/>
</dbReference>
<dbReference type="Gene3D" id="2.70.98.10">
    <property type="match status" value="1"/>
</dbReference>
<reference evidence="7 8" key="1">
    <citation type="submission" date="2016-05" db="EMBL/GenBank/DDBJ databases">
        <title>Niabella ginsenosidivorans BS26 whole genome sequencing.</title>
        <authorList>
            <person name="Im W.T."/>
            <person name="Siddiqi M.Z."/>
        </authorList>
    </citation>
    <scope>NUCLEOTIDE SEQUENCE [LARGE SCALE GENOMIC DNA]</scope>
    <source>
        <strain evidence="7 8">BS26</strain>
    </source>
</reference>
<dbReference type="Gene3D" id="1.20.1610.10">
    <property type="entry name" value="alpha-1,2-mannosidases domains"/>
    <property type="match status" value="1"/>
</dbReference>